<evidence type="ECO:0000313" key="1">
    <source>
        <dbReference type="EMBL" id="TGO28731.1"/>
    </source>
</evidence>
<organism evidence="1 2">
    <name type="scientific">Botrytis paeoniae</name>
    <dbReference type="NCBI Taxonomy" id="278948"/>
    <lineage>
        <taxon>Eukaryota</taxon>
        <taxon>Fungi</taxon>
        <taxon>Dikarya</taxon>
        <taxon>Ascomycota</taxon>
        <taxon>Pezizomycotina</taxon>
        <taxon>Leotiomycetes</taxon>
        <taxon>Helotiales</taxon>
        <taxon>Sclerotiniaceae</taxon>
        <taxon>Botrytis</taxon>
    </lineage>
</organism>
<evidence type="ECO:0000313" key="2">
    <source>
        <dbReference type="Proteomes" id="UP000297910"/>
    </source>
</evidence>
<gene>
    <name evidence="1" type="ORF">BPAE_0024g00790</name>
</gene>
<dbReference type="Proteomes" id="UP000297910">
    <property type="component" value="Unassembled WGS sequence"/>
</dbReference>
<proteinExistence type="predicted"/>
<sequence length="63" mass="6882">MTVNEQVVGTETLTVSSPVPFICATGAPRALPHLASKRNFASTPRVFDGIQRVEDGRCRYDAF</sequence>
<dbReference type="AlphaFoldDB" id="A0A4Z1G439"/>
<accession>A0A4Z1G439</accession>
<dbReference type="EMBL" id="PQXI01000024">
    <property type="protein sequence ID" value="TGO28731.1"/>
    <property type="molecule type" value="Genomic_DNA"/>
</dbReference>
<keyword evidence="2" id="KW-1185">Reference proteome</keyword>
<protein>
    <submittedName>
        <fullName evidence="1">Uncharacterized protein</fullName>
    </submittedName>
</protein>
<comment type="caution">
    <text evidence="1">The sequence shown here is derived from an EMBL/GenBank/DDBJ whole genome shotgun (WGS) entry which is preliminary data.</text>
</comment>
<name>A0A4Z1G439_9HELO</name>
<reference evidence="1 2" key="1">
    <citation type="submission" date="2017-12" db="EMBL/GenBank/DDBJ databases">
        <title>Comparative genomics of Botrytis spp.</title>
        <authorList>
            <person name="Valero-Jimenez C.A."/>
            <person name="Tapia P."/>
            <person name="Veloso J."/>
            <person name="Silva-Moreno E."/>
            <person name="Staats M."/>
            <person name="Valdes J.H."/>
            <person name="Van Kan J.A.L."/>
        </authorList>
    </citation>
    <scope>NUCLEOTIDE SEQUENCE [LARGE SCALE GENOMIC DNA]</scope>
    <source>
        <strain evidence="1 2">Bp0003</strain>
    </source>
</reference>